<sequence length="145" mass="16153">MMTSRRISTRLAGVAVAAATLTACVTQPDPCTPEWIEWKTDQVLERFAYSNLDTIRALRRVSGDIENPGPLLAIQLATLADDFTELARDFDRIVLPELNDAVALCSRPQEFMPAFAAFLRDEGVDEDVIVWVEALGYVAMDHGRR</sequence>
<dbReference type="RefSeq" id="WP_269401984.1">
    <property type="nucleotide sequence ID" value="NZ_JAPWGW010000002.1"/>
</dbReference>
<evidence type="ECO:0008006" key="4">
    <source>
        <dbReference type="Google" id="ProtNLM"/>
    </source>
</evidence>
<feature type="signal peptide" evidence="1">
    <location>
        <begin position="1"/>
        <end position="23"/>
    </location>
</feature>
<organism evidence="2 3">
    <name type="scientific">Henriciella marina</name>
    <dbReference type="NCBI Taxonomy" id="453851"/>
    <lineage>
        <taxon>Bacteria</taxon>
        <taxon>Pseudomonadati</taxon>
        <taxon>Pseudomonadota</taxon>
        <taxon>Alphaproteobacteria</taxon>
        <taxon>Hyphomonadales</taxon>
        <taxon>Hyphomonadaceae</taxon>
        <taxon>Henriciella</taxon>
    </lineage>
</organism>
<evidence type="ECO:0000313" key="3">
    <source>
        <dbReference type="Proteomes" id="UP001083770"/>
    </source>
</evidence>
<proteinExistence type="predicted"/>
<feature type="chain" id="PRO_5045485679" description="Lipoprotein" evidence="1">
    <location>
        <begin position="24"/>
        <end position="145"/>
    </location>
</feature>
<keyword evidence="1" id="KW-0732">Signal</keyword>
<protein>
    <recommendedName>
        <fullName evidence="4">Lipoprotein</fullName>
    </recommendedName>
</protein>
<reference evidence="2" key="1">
    <citation type="submission" date="2022-12" db="EMBL/GenBank/DDBJ databases">
        <title>Bacterial isolates from different developmental stages of Nematostella vectensis.</title>
        <authorList>
            <person name="Fraune S."/>
        </authorList>
    </citation>
    <scope>NUCLEOTIDE SEQUENCE</scope>
    <source>
        <strain evidence="2">G21632-S1</strain>
    </source>
</reference>
<gene>
    <name evidence="2" type="ORF">O4G74_07315</name>
</gene>
<dbReference type="PROSITE" id="PS51257">
    <property type="entry name" value="PROKAR_LIPOPROTEIN"/>
    <property type="match status" value="1"/>
</dbReference>
<keyword evidence="3" id="KW-1185">Reference proteome</keyword>
<evidence type="ECO:0000313" key="2">
    <source>
        <dbReference type="EMBL" id="MCZ4297862.1"/>
    </source>
</evidence>
<comment type="caution">
    <text evidence="2">The sequence shown here is derived from an EMBL/GenBank/DDBJ whole genome shotgun (WGS) entry which is preliminary data.</text>
</comment>
<name>A0ABT4LU27_9PROT</name>
<dbReference type="Proteomes" id="UP001083770">
    <property type="component" value="Unassembled WGS sequence"/>
</dbReference>
<evidence type="ECO:0000256" key="1">
    <source>
        <dbReference type="SAM" id="SignalP"/>
    </source>
</evidence>
<accession>A0ABT4LU27</accession>
<dbReference type="EMBL" id="JAPWGW010000002">
    <property type="protein sequence ID" value="MCZ4297862.1"/>
    <property type="molecule type" value="Genomic_DNA"/>
</dbReference>